<protein>
    <recommendedName>
        <fullName evidence="3">Actin</fullName>
    </recommendedName>
</protein>
<dbReference type="AlphaFoldDB" id="A0A7M7N9L3"/>
<dbReference type="InterPro" id="IPR043129">
    <property type="entry name" value="ATPase_NBD"/>
</dbReference>
<keyword evidence="2" id="KW-1185">Reference proteome</keyword>
<name>A0A7M7N9L3_STRPU</name>
<proteinExistence type="predicted"/>
<dbReference type="GeneID" id="115920569"/>
<dbReference type="Proteomes" id="UP000007110">
    <property type="component" value="Unassembled WGS sequence"/>
</dbReference>
<dbReference type="EnsemblMetazoa" id="XM_030976527">
    <property type="protein sequence ID" value="XP_030832387"/>
    <property type="gene ID" value="LOC115920569"/>
</dbReference>
<dbReference type="SUPFAM" id="SSF53067">
    <property type="entry name" value="Actin-like ATPase domain"/>
    <property type="match status" value="1"/>
</dbReference>
<evidence type="ECO:0008006" key="3">
    <source>
        <dbReference type="Google" id="ProtNLM"/>
    </source>
</evidence>
<accession>A0A7M7N9L3</accession>
<dbReference type="OrthoDB" id="6220758at2759"/>
<dbReference type="RefSeq" id="XP_030832387.1">
    <property type="nucleotide sequence ID" value="XM_030976527.1"/>
</dbReference>
<dbReference type="PANTHER" id="PTHR11937">
    <property type="entry name" value="ACTIN"/>
    <property type="match status" value="1"/>
</dbReference>
<dbReference type="KEGG" id="spu:115920569"/>
<sequence>MDVIKDELGKEVSVEEAEQLKCYHGHFHAKDRTCNPGPEKLEEIGQKIAEYVLNPKGDCMGFHKAIPRSIYLTDEEDDYEHVYFRNIMLCGGNSLFPGIKEKLEMEVKTPYYLTCGVRVIAPSFRQHAAWVGGSIAASLPTFKSFWITKEDYSDYGENILQRKCLPY</sequence>
<reference evidence="1" key="2">
    <citation type="submission" date="2021-01" db="UniProtKB">
        <authorList>
            <consortium name="EnsemblMetazoa"/>
        </authorList>
    </citation>
    <scope>IDENTIFICATION</scope>
</reference>
<evidence type="ECO:0000313" key="1">
    <source>
        <dbReference type="EnsemblMetazoa" id="XP_030832387"/>
    </source>
</evidence>
<dbReference type="InterPro" id="IPR004000">
    <property type="entry name" value="Actin"/>
</dbReference>
<dbReference type="Pfam" id="PF00022">
    <property type="entry name" value="Actin"/>
    <property type="match status" value="1"/>
</dbReference>
<evidence type="ECO:0000313" key="2">
    <source>
        <dbReference type="Proteomes" id="UP000007110"/>
    </source>
</evidence>
<reference evidence="2" key="1">
    <citation type="submission" date="2015-02" db="EMBL/GenBank/DDBJ databases">
        <title>Genome sequencing for Strongylocentrotus purpuratus.</title>
        <authorList>
            <person name="Murali S."/>
            <person name="Liu Y."/>
            <person name="Vee V."/>
            <person name="English A."/>
            <person name="Wang M."/>
            <person name="Skinner E."/>
            <person name="Han Y."/>
            <person name="Muzny D.M."/>
            <person name="Worley K.C."/>
            <person name="Gibbs R.A."/>
        </authorList>
    </citation>
    <scope>NUCLEOTIDE SEQUENCE</scope>
</reference>
<organism evidence="1 2">
    <name type="scientific">Strongylocentrotus purpuratus</name>
    <name type="common">Purple sea urchin</name>
    <dbReference type="NCBI Taxonomy" id="7668"/>
    <lineage>
        <taxon>Eukaryota</taxon>
        <taxon>Metazoa</taxon>
        <taxon>Echinodermata</taxon>
        <taxon>Eleutherozoa</taxon>
        <taxon>Echinozoa</taxon>
        <taxon>Echinoidea</taxon>
        <taxon>Euechinoidea</taxon>
        <taxon>Echinacea</taxon>
        <taxon>Camarodonta</taxon>
        <taxon>Echinidea</taxon>
        <taxon>Strongylocentrotidae</taxon>
        <taxon>Strongylocentrotus</taxon>
    </lineage>
</organism>
<dbReference type="InParanoid" id="A0A7M7N9L3"/>
<dbReference type="Gene3D" id="3.30.420.40">
    <property type="match status" value="2"/>
</dbReference>